<evidence type="ECO:0000313" key="2">
    <source>
        <dbReference type="Proteomes" id="UP000808349"/>
    </source>
</evidence>
<sequence length="377" mass="41901">MKMYMGRQFLISGIMALSGIFYVFYSNAQMLKMPNDGTNYKCSTGRTIGLTDIDIKWNSPGVKGRDGKIWGELVYYGFSTLGYGSNMESPWRAGADESTTISFSTEVTINGKSLAAGKYGFFIAVYPDSCVLIFNKNTSGWGSYFYNKDLDVLRVATRQFKDIKDSKERLEYIFENQTENSVEIALLWEHWRIPMKVEVDLTKTTLASIRTQLSSGMGFDPPSLEAGANWCLNHNINFDEALNWINSATNPNLGGVRTFKALSTHAGLLGKTGKQAEADKMMTEAIEIGGAIDLHQYGRSLLNQKKYQEAMIVFEKNFKKHAGAWPTNVGMMRGYSALGNLKKALEHGKVALTQAPTPEDKKNMEGLIKTLEGGKAL</sequence>
<protein>
    <submittedName>
        <fullName evidence="1">DUF2911 domain-containing protein</fullName>
    </submittedName>
</protein>
<dbReference type="AlphaFoldDB" id="A0A9D7SBA6"/>
<evidence type="ECO:0000313" key="1">
    <source>
        <dbReference type="EMBL" id="MBK9718643.1"/>
    </source>
</evidence>
<dbReference type="SUPFAM" id="SSF81901">
    <property type="entry name" value="HCP-like"/>
    <property type="match status" value="1"/>
</dbReference>
<reference evidence="1 2" key="1">
    <citation type="submission" date="2020-10" db="EMBL/GenBank/DDBJ databases">
        <title>Connecting structure to function with the recovery of over 1000 high-quality activated sludge metagenome-assembled genomes encoding full-length rRNA genes using long-read sequencing.</title>
        <authorList>
            <person name="Singleton C.M."/>
            <person name="Petriglieri F."/>
            <person name="Kristensen J.M."/>
            <person name="Kirkegaard R.H."/>
            <person name="Michaelsen T.Y."/>
            <person name="Andersen M.H."/>
            <person name="Karst S.M."/>
            <person name="Dueholm M.S."/>
            <person name="Nielsen P.H."/>
            <person name="Albertsen M."/>
        </authorList>
    </citation>
    <scope>NUCLEOTIDE SEQUENCE [LARGE SCALE GENOMIC DNA]</scope>
    <source>
        <strain evidence="1">Ribe_18-Q3-R11-54_BAT3C.373</strain>
    </source>
</reference>
<comment type="caution">
    <text evidence="1">The sequence shown here is derived from an EMBL/GenBank/DDBJ whole genome shotgun (WGS) entry which is preliminary data.</text>
</comment>
<dbReference type="InterPro" id="IPR021314">
    <property type="entry name" value="DUF2911"/>
</dbReference>
<name>A0A9D7SBA6_9BACT</name>
<proteinExistence type="predicted"/>
<dbReference type="EMBL" id="JADKFW010000012">
    <property type="protein sequence ID" value="MBK9718643.1"/>
    <property type="molecule type" value="Genomic_DNA"/>
</dbReference>
<dbReference type="Gene3D" id="1.25.40.10">
    <property type="entry name" value="Tetratricopeptide repeat domain"/>
    <property type="match status" value="1"/>
</dbReference>
<dbReference type="InterPro" id="IPR011990">
    <property type="entry name" value="TPR-like_helical_dom_sf"/>
</dbReference>
<accession>A0A9D7SBA6</accession>
<dbReference type="Proteomes" id="UP000808349">
    <property type="component" value="Unassembled WGS sequence"/>
</dbReference>
<dbReference type="Pfam" id="PF11138">
    <property type="entry name" value="DUF2911"/>
    <property type="match status" value="1"/>
</dbReference>
<gene>
    <name evidence="1" type="ORF">IPO85_14245</name>
</gene>
<organism evidence="1 2">
    <name type="scientific">Candidatus Defluviibacterium haderslevense</name>
    <dbReference type="NCBI Taxonomy" id="2981993"/>
    <lineage>
        <taxon>Bacteria</taxon>
        <taxon>Pseudomonadati</taxon>
        <taxon>Bacteroidota</taxon>
        <taxon>Saprospiria</taxon>
        <taxon>Saprospirales</taxon>
        <taxon>Saprospiraceae</taxon>
        <taxon>Candidatus Defluviibacterium</taxon>
    </lineage>
</organism>